<dbReference type="InterPro" id="IPR001138">
    <property type="entry name" value="Zn2Cys6_DnaBD"/>
</dbReference>
<keyword evidence="7" id="KW-0539">Nucleus</keyword>
<dbReference type="PANTHER" id="PTHR47782:SF12">
    <property type="entry name" value="ZN(II)2CYS6 TRANSCRIPTION FACTOR (EUROFUNG)"/>
    <property type="match status" value="1"/>
</dbReference>
<keyword evidence="6" id="KW-0804">Transcription</keyword>
<dbReference type="Gene3D" id="4.10.240.10">
    <property type="entry name" value="Zn(2)-C6 fungal-type DNA-binding domain"/>
    <property type="match status" value="1"/>
</dbReference>
<dbReference type="eggNOG" id="ENOG502QTEH">
    <property type="taxonomic scope" value="Eukaryota"/>
</dbReference>
<evidence type="ECO:0000259" key="10">
    <source>
        <dbReference type="PROSITE" id="PS50048"/>
    </source>
</evidence>
<dbReference type="AlphaFoldDB" id="A0A010RUL3"/>
<dbReference type="GO" id="GO:0008270">
    <property type="term" value="F:zinc ion binding"/>
    <property type="evidence" value="ECO:0007669"/>
    <property type="project" value="InterPro"/>
</dbReference>
<keyword evidence="3" id="KW-0862">Zinc</keyword>
<name>A0A010RUL3_9PEZI</name>
<evidence type="ECO:0000256" key="5">
    <source>
        <dbReference type="ARBA" id="ARBA00023125"/>
    </source>
</evidence>
<keyword evidence="4" id="KW-0805">Transcription regulation</keyword>
<evidence type="ECO:0000313" key="12">
    <source>
        <dbReference type="Proteomes" id="UP000020467"/>
    </source>
</evidence>
<evidence type="ECO:0000313" key="11">
    <source>
        <dbReference type="EMBL" id="EXF81789.1"/>
    </source>
</evidence>
<evidence type="ECO:0000256" key="6">
    <source>
        <dbReference type="ARBA" id="ARBA00023163"/>
    </source>
</evidence>
<keyword evidence="5" id="KW-0238">DNA-binding</keyword>
<feature type="compositionally biased region" description="Basic and acidic residues" evidence="8">
    <location>
        <begin position="101"/>
        <end position="111"/>
    </location>
</feature>
<keyword evidence="9" id="KW-0472">Membrane</keyword>
<dbReference type="CDD" id="cd00067">
    <property type="entry name" value="GAL4"/>
    <property type="match status" value="1"/>
</dbReference>
<evidence type="ECO:0000256" key="7">
    <source>
        <dbReference type="ARBA" id="ARBA00023242"/>
    </source>
</evidence>
<evidence type="ECO:0000256" key="3">
    <source>
        <dbReference type="ARBA" id="ARBA00022833"/>
    </source>
</evidence>
<feature type="region of interest" description="Disordered" evidence="8">
    <location>
        <begin position="94"/>
        <end position="126"/>
    </location>
</feature>
<dbReference type="Proteomes" id="UP000020467">
    <property type="component" value="Unassembled WGS sequence"/>
</dbReference>
<dbReference type="Pfam" id="PF00172">
    <property type="entry name" value="Zn_clus"/>
    <property type="match status" value="1"/>
</dbReference>
<feature type="domain" description="Zn(2)-C6 fungal-type" evidence="10">
    <location>
        <begin position="24"/>
        <end position="54"/>
    </location>
</feature>
<keyword evidence="9" id="KW-0812">Transmembrane</keyword>
<dbReference type="SMART" id="SM00906">
    <property type="entry name" value="Fungal_trans"/>
    <property type="match status" value="1"/>
</dbReference>
<dbReference type="SUPFAM" id="SSF57701">
    <property type="entry name" value="Zn2/Cys6 DNA-binding domain"/>
    <property type="match status" value="1"/>
</dbReference>
<evidence type="ECO:0000256" key="2">
    <source>
        <dbReference type="ARBA" id="ARBA00022723"/>
    </source>
</evidence>
<dbReference type="InterPro" id="IPR036864">
    <property type="entry name" value="Zn2-C6_fun-type_DNA-bd_sf"/>
</dbReference>
<dbReference type="GO" id="GO:0045944">
    <property type="term" value="P:positive regulation of transcription by RNA polymerase II"/>
    <property type="evidence" value="ECO:0007669"/>
    <property type="project" value="TreeGrafter"/>
</dbReference>
<evidence type="ECO:0000256" key="1">
    <source>
        <dbReference type="ARBA" id="ARBA00004123"/>
    </source>
</evidence>
<comment type="subcellular location">
    <subcellularLocation>
        <location evidence="1">Nucleus</location>
    </subcellularLocation>
</comment>
<dbReference type="InterPro" id="IPR052202">
    <property type="entry name" value="Yeast_MetPath_Reg"/>
</dbReference>
<organism evidence="11 12">
    <name type="scientific">Colletotrichum fioriniae PJ7</name>
    <dbReference type="NCBI Taxonomy" id="1445577"/>
    <lineage>
        <taxon>Eukaryota</taxon>
        <taxon>Fungi</taxon>
        <taxon>Dikarya</taxon>
        <taxon>Ascomycota</taxon>
        <taxon>Pezizomycotina</taxon>
        <taxon>Sordariomycetes</taxon>
        <taxon>Hypocreomycetidae</taxon>
        <taxon>Glomerellales</taxon>
        <taxon>Glomerellaceae</taxon>
        <taxon>Colletotrichum</taxon>
        <taxon>Colletotrichum acutatum species complex</taxon>
    </lineage>
</organism>
<feature type="transmembrane region" description="Helical" evidence="9">
    <location>
        <begin position="598"/>
        <end position="618"/>
    </location>
</feature>
<evidence type="ECO:0000256" key="8">
    <source>
        <dbReference type="SAM" id="MobiDB-lite"/>
    </source>
</evidence>
<comment type="caution">
    <text evidence="11">The sequence shown here is derived from an EMBL/GenBank/DDBJ whole genome shotgun (WGS) entry which is preliminary data.</text>
</comment>
<evidence type="ECO:0000256" key="4">
    <source>
        <dbReference type="ARBA" id="ARBA00023015"/>
    </source>
</evidence>
<dbReference type="InterPro" id="IPR007219">
    <property type="entry name" value="XnlR_reg_dom"/>
</dbReference>
<dbReference type="EMBL" id="JARH01000353">
    <property type="protein sequence ID" value="EXF81789.1"/>
    <property type="molecule type" value="Genomic_DNA"/>
</dbReference>
<protein>
    <recommendedName>
        <fullName evidence="10">Zn(2)-C6 fungal-type domain-containing protein</fullName>
    </recommendedName>
</protein>
<dbReference type="CDD" id="cd12148">
    <property type="entry name" value="fungal_TF_MHR"/>
    <property type="match status" value="1"/>
</dbReference>
<dbReference type="GO" id="GO:0005634">
    <property type="term" value="C:nucleus"/>
    <property type="evidence" value="ECO:0007669"/>
    <property type="project" value="UniProtKB-SubCell"/>
</dbReference>
<sequence>MSGQRTGSSHQAKRPRLGERTMLACIGCKQKKLKCDGQSPKCQNCVRTGRDCLVEDPGTGLHRPRDYMKSLEARVAYLEGLLQQARPEVALDHFGANNEGGGRDRGREVDQHASATAASHNGGPTQPMSIMHMPSALAPNLQAHHSSFEDVDFSRALRAPSVDADDHHVDTLSSEVALLCLSAAGREPHYFGPSSAVSFSRIVSATMGLASTGGSSQHSHAGRGKDINPEVVREVPLRLPSPTLRANLSEAYFNNIHPQYPFLHKPTFQIWEETCLKASLDGDLSSVNGSTLFFVLMIYSIGSLVLGQSHYDAAEAYYSMALDHISAALGLDSLESIQAILACAVYSIRSPVGVSLWKVSGMAIRHCIELGYHRSAERYHRNTDALTKEMSKRCFWVAYDIDRVVAFTLGRPVGIPDDSIDVELPLDIDDENVTSSGLLSASRTSSTDPPTLMTGFIHAIKLRRLWTKISDNLYPPTTRRCGCGHTATIESLRQELEEWRAKTPDQLNYSRAHPLSVFTSRSWFQLAYDHSILLLYRHYMMGGLPANHPTPDGTGGGGHGATLNDNEATERVLEECAVRAREMCMLYRRVYQSSSVQFTWGSLHILFLGGLTYLYCLWRSKRVRDSTRQADVVTTCMACTTVLIIIAERWNLATSYRDIFEALSQRTISMICNDGQKPAAAAAPGGVINTSLPAIGPGPGAEADMHAAFGGGAAPSMQDWIMGLDDLSIPQESEWLVQELLQGVRDY</sequence>
<dbReference type="PROSITE" id="PS50048">
    <property type="entry name" value="ZN2_CY6_FUNGAL_2"/>
    <property type="match status" value="1"/>
</dbReference>
<dbReference type="PANTHER" id="PTHR47782">
    <property type="entry name" value="ZN(II)2CYS6 TRANSCRIPTION FACTOR (EUROFUNG)-RELATED"/>
    <property type="match status" value="1"/>
</dbReference>
<dbReference type="KEGG" id="cfj:CFIO01_04837"/>
<keyword evidence="12" id="KW-1185">Reference proteome</keyword>
<gene>
    <name evidence="11" type="ORF">CFIO01_04837</name>
</gene>
<evidence type="ECO:0000256" key="9">
    <source>
        <dbReference type="SAM" id="Phobius"/>
    </source>
</evidence>
<accession>A0A010RUL3</accession>
<keyword evidence="2" id="KW-0479">Metal-binding</keyword>
<dbReference type="HOGENOM" id="CLU_012331_1_0_1"/>
<dbReference type="SMART" id="SM00066">
    <property type="entry name" value="GAL4"/>
    <property type="match status" value="1"/>
</dbReference>
<proteinExistence type="predicted"/>
<dbReference type="GO" id="GO:0000981">
    <property type="term" value="F:DNA-binding transcription factor activity, RNA polymerase II-specific"/>
    <property type="evidence" value="ECO:0007669"/>
    <property type="project" value="InterPro"/>
</dbReference>
<dbReference type="GO" id="GO:0043565">
    <property type="term" value="F:sequence-specific DNA binding"/>
    <property type="evidence" value="ECO:0007669"/>
    <property type="project" value="TreeGrafter"/>
</dbReference>
<feature type="compositionally biased region" description="Polar residues" evidence="8">
    <location>
        <begin position="113"/>
        <end position="126"/>
    </location>
</feature>
<keyword evidence="9" id="KW-1133">Transmembrane helix</keyword>
<dbReference type="OrthoDB" id="189997at2759"/>
<reference evidence="11 12" key="1">
    <citation type="submission" date="2014-02" db="EMBL/GenBank/DDBJ databases">
        <title>The genome sequence of Colletotrichum fioriniae PJ7.</title>
        <authorList>
            <person name="Baroncelli R."/>
            <person name="Thon M.R."/>
        </authorList>
    </citation>
    <scope>NUCLEOTIDE SEQUENCE [LARGE SCALE GENOMIC DNA]</scope>
    <source>
        <strain evidence="11 12">PJ7</strain>
    </source>
</reference>
<dbReference type="GO" id="GO:0006351">
    <property type="term" value="P:DNA-templated transcription"/>
    <property type="evidence" value="ECO:0007669"/>
    <property type="project" value="InterPro"/>
</dbReference>
<dbReference type="PROSITE" id="PS00463">
    <property type="entry name" value="ZN2_CY6_FUNGAL_1"/>
    <property type="match status" value="1"/>
</dbReference>
<dbReference type="Pfam" id="PF04082">
    <property type="entry name" value="Fungal_trans"/>
    <property type="match status" value="1"/>
</dbReference>